<keyword evidence="11" id="KW-0521">NADP</keyword>
<evidence type="ECO:0000259" key="22">
    <source>
        <dbReference type="PROSITE" id="PS51384"/>
    </source>
</evidence>
<dbReference type="SUPFAM" id="SSF63380">
    <property type="entry name" value="Riboflavin synthase domain-like"/>
    <property type="match status" value="1"/>
</dbReference>
<evidence type="ECO:0000256" key="17">
    <source>
        <dbReference type="ARBA" id="ARBA00023136"/>
    </source>
</evidence>
<accession>K0K8Z4</accession>
<dbReference type="GO" id="GO:0005886">
    <property type="term" value="C:plasma membrane"/>
    <property type="evidence" value="ECO:0007669"/>
    <property type="project" value="UniProtKB-SubCell"/>
</dbReference>
<dbReference type="InParanoid" id="K0K8Z4"/>
<comment type="catalytic activity">
    <reaction evidence="19">
        <text>2 a Fe(II)-siderophore + NADP(+) + H(+) = 2 a Fe(III)-siderophore + NADPH</text>
        <dbReference type="Rhea" id="RHEA:28795"/>
        <dbReference type="Rhea" id="RHEA-COMP:11342"/>
        <dbReference type="Rhea" id="RHEA-COMP:11344"/>
        <dbReference type="ChEBI" id="CHEBI:15378"/>
        <dbReference type="ChEBI" id="CHEBI:29033"/>
        <dbReference type="ChEBI" id="CHEBI:29034"/>
        <dbReference type="ChEBI" id="CHEBI:57783"/>
        <dbReference type="ChEBI" id="CHEBI:58349"/>
        <dbReference type="EC" id="1.16.1.9"/>
    </reaction>
</comment>
<dbReference type="Pfam" id="PF01794">
    <property type="entry name" value="Ferric_reduct"/>
    <property type="match status" value="1"/>
</dbReference>
<feature type="transmembrane region" description="Helical" evidence="20">
    <location>
        <begin position="379"/>
        <end position="398"/>
    </location>
</feature>
<keyword evidence="14 23" id="KW-0560">Oxidoreductase</keyword>
<dbReference type="CDD" id="cd06186">
    <property type="entry name" value="NOX_Duox_like_FAD_NADP"/>
    <property type="match status" value="1"/>
</dbReference>
<organism evidence="23 24">
    <name type="scientific">Wickerhamomyces ciferrii (strain ATCC 14091 / BCRC 22168 / CBS 111 / JCM 3599 / NBRC 0793 / NRRL Y-1031 F-60-10)</name>
    <name type="common">Yeast</name>
    <name type="synonym">Pichia ciferrii</name>
    <dbReference type="NCBI Taxonomy" id="1206466"/>
    <lineage>
        <taxon>Eukaryota</taxon>
        <taxon>Fungi</taxon>
        <taxon>Dikarya</taxon>
        <taxon>Ascomycota</taxon>
        <taxon>Saccharomycotina</taxon>
        <taxon>Saccharomycetes</taxon>
        <taxon>Phaffomycetales</taxon>
        <taxon>Wickerhamomycetaceae</taxon>
        <taxon>Wickerhamomyces</taxon>
    </lineage>
</organism>
<evidence type="ECO:0000256" key="16">
    <source>
        <dbReference type="ARBA" id="ARBA00023065"/>
    </source>
</evidence>
<dbReference type="InterPro" id="IPR017938">
    <property type="entry name" value="Riboflavin_synthase-like_b-brl"/>
</dbReference>
<dbReference type="STRING" id="1206466.K0K8Z4"/>
<evidence type="ECO:0000256" key="19">
    <source>
        <dbReference type="ARBA" id="ARBA00048483"/>
    </source>
</evidence>
<feature type="domain" description="FAD-binding FR-type" evidence="22">
    <location>
        <begin position="426"/>
        <end position="532"/>
    </location>
</feature>
<dbReference type="InterPro" id="IPR051410">
    <property type="entry name" value="Ferric/Cupric_Reductase"/>
</dbReference>
<evidence type="ECO:0000256" key="18">
    <source>
        <dbReference type="ARBA" id="ARBA00023180"/>
    </source>
</evidence>
<evidence type="ECO:0000256" key="11">
    <source>
        <dbReference type="ARBA" id="ARBA00022857"/>
    </source>
</evidence>
<dbReference type="Proteomes" id="UP000009328">
    <property type="component" value="Unassembled WGS sequence"/>
</dbReference>
<keyword evidence="24" id="KW-1185">Reference proteome</keyword>
<evidence type="ECO:0000256" key="13">
    <source>
        <dbReference type="ARBA" id="ARBA00022989"/>
    </source>
</evidence>
<evidence type="ECO:0000256" key="15">
    <source>
        <dbReference type="ARBA" id="ARBA00023004"/>
    </source>
</evidence>
<evidence type="ECO:0000256" key="3">
    <source>
        <dbReference type="ARBA" id="ARBA00006278"/>
    </source>
</evidence>
<keyword evidence="7" id="KW-0479">Metal-binding</keyword>
<dbReference type="EC" id="1.16.1.9" evidence="4"/>
<reference evidence="23 24" key="1">
    <citation type="journal article" date="2012" name="Eukaryot. Cell">
        <title>Draft genome sequence of Wickerhamomyces ciferrii NRRL Y-1031 F-60-10.</title>
        <authorList>
            <person name="Schneider J."/>
            <person name="Andrea H."/>
            <person name="Blom J."/>
            <person name="Jaenicke S."/>
            <person name="Ruckert C."/>
            <person name="Schorsch C."/>
            <person name="Szczepanowski R."/>
            <person name="Farwick M."/>
            <person name="Goesmann A."/>
            <person name="Puhler A."/>
            <person name="Schaffer S."/>
            <person name="Tauch A."/>
            <person name="Kohler T."/>
            <person name="Brinkrolf K."/>
        </authorList>
    </citation>
    <scope>NUCLEOTIDE SEQUENCE [LARGE SCALE GENOMIC DNA]</scope>
    <source>
        <strain evidence="24">ATCC 14091 / BCRC 22168 / CBS 111 / JCM 3599 / NBRC 0793 / NRRL Y-1031 F-60-10</strain>
    </source>
</reference>
<dbReference type="InterPro" id="IPR013130">
    <property type="entry name" value="Fe3_Rdtase_TM_dom"/>
</dbReference>
<keyword evidence="10" id="KW-0274">FAD</keyword>
<dbReference type="InterPro" id="IPR017927">
    <property type="entry name" value="FAD-bd_FR_type"/>
</dbReference>
<dbReference type="InterPro" id="IPR013121">
    <property type="entry name" value="Fe_red_NAD-bd_6"/>
</dbReference>
<dbReference type="PROSITE" id="PS51384">
    <property type="entry name" value="FAD_FR"/>
    <property type="match status" value="1"/>
</dbReference>
<keyword evidence="9 20" id="KW-0812">Transmembrane</keyword>
<dbReference type="EMBL" id="CAIF01000017">
    <property type="protein sequence ID" value="CCH41325.1"/>
    <property type="molecule type" value="Genomic_DNA"/>
</dbReference>
<dbReference type="PANTHER" id="PTHR32361:SF9">
    <property type="entry name" value="FERRIC REDUCTASE TRANSMEMBRANE COMPONENT 3-RELATED"/>
    <property type="match status" value="1"/>
</dbReference>
<evidence type="ECO:0000256" key="5">
    <source>
        <dbReference type="ARBA" id="ARBA00022448"/>
    </source>
</evidence>
<dbReference type="GO" id="GO:0006826">
    <property type="term" value="P:iron ion transport"/>
    <property type="evidence" value="ECO:0007669"/>
    <property type="project" value="UniProtKB-ARBA"/>
</dbReference>
<keyword evidence="15" id="KW-0408">Iron</keyword>
<dbReference type="SFLD" id="SFLDS00052">
    <property type="entry name" value="Ferric_Reductase_Domain"/>
    <property type="match status" value="1"/>
</dbReference>
<dbReference type="GO" id="GO:0052851">
    <property type="term" value="F:ferric-chelate reductase (NADPH) activity"/>
    <property type="evidence" value="ECO:0007669"/>
    <property type="project" value="UniProtKB-EC"/>
</dbReference>
<feature type="transmembrane region" description="Helical" evidence="20">
    <location>
        <begin position="350"/>
        <end position="372"/>
    </location>
</feature>
<feature type="transmembrane region" description="Helical" evidence="20">
    <location>
        <begin position="320"/>
        <end position="338"/>
    </location>
</feature>
<evidence type="ECO:0000256" key="14">
    <source>
        <dbReference type="ARBA" id="ARBA00023002"/>
    </source>
</evidence>
<feature type="signal peptide" evidence="21">
    <location>
        <begin position="1"/>
        <end position="19"/>
    </location>
</feature>
<dbReference type="AlphaFoldDB" id="K0K8Z4"/>
<comment type="cofactor">
    <cofactor evidence="1">
        <name>FAD</name>
        <dbReference type="ChEBI" id="CHEBI:57692"/>
    </cofactor>
</comment>
<feature type="transmembrane region" description="Helical" evidence="20">
    <location>
        <begin position="239"/>
        <end position="259"/>
    </location>
</feature>
<dbReference type="eggNOG" id="KOG0039">
    <property type="taxonomic scope" value="Eukaryota"/>
</dbReference>
<keyword evidence="13 20" id="KW-1133">Transmembrane helix</keyword>
<dbReference type="GO" id="GO:0015677">
    <property type="term" value="P:copper ion import"/>
    <property type="evidence" value="ECO:0007669"/>
    <property type="project" value="TreeGrafter"/>
</dbReference>
<evidence type="ECO:0000256" key="7">
    <source>
        <dbReference type="ARBA" id="ARBA00022617"/>
    </source>
</evidence>
<evidence type="ECO:0000256" key="4">
    <source>
        <dbReference type="ARBA" id="ARBA00012668"/>
    </source>
</evidence>
<keyword evidence="6" id="KW-1003">Cell membrane</keyword>
<sequence length="710" mass="81353">MKISILIFCLVSLFSQVLAGGPSKTERYGYQWKYIVYACNEAVEEYTFGVNASLGYYPKLCGYPPLTGSILNCAANYLGSESKNFQKSMKRVQTLCKEYGHLNYTIPELQDVYQNATQYLIDPESLTGNITAMKFYEPINISKESLLNSMSYYEYLYFNFDEASMLAGMMYLYFILIFIIFGAANFIKRLGFHRKFNNKVINWYRANISIPALFNGEHTEAPSRWKFFSTLIPTRAESIVVFFFIMLNLLLSTVHYRFAGYEMTSRFQAFTIFVADREGLIAFGLIPLLIIFAGRNNIITSLTGIPYTSMIVYHKWVARLMWLAAMIHSACWTSYAVNRGYLKSYYSETYWKWGVVATILGAFILIQAFHCFRNMSYEVFLVTHIILAILFIVGCWWHCYDMGWLEWIYASWAVWIFDRVLRVIRMCIFGFRNAEIELISDDTFKVSVKHGKLFAPFPGSYAYVYFITPTMFWQSHPFTIIDSAIEKDVTTIYIKTKAGITKRINKQLSKIPGNKKTIRVSIEGPYGHRAPMEKYDTALLLAGGNGIPGPYYHAIDLAKRESSTKQQIKLGWVIRNPEAILWFHDELKALQHTNIQTEIYITGKMPTDCSESLEKNISTDEKKVSTDSDSSKASSITEIIDSLSSHIAFHYGRPNLEEIIVTNFTDEAGPSVGVMTCGPPKMVDIVRALTAKHLQSAKGRIDLFEELQVW</sequence>
<evidence type="ECO:0000256" key="1">
    <source>
        <dbReference type="ARBA" id="ARBA00001974"/>
    </source>
</evidence>
<dbReference type="HOGENOM" id="CLU_010365_4_0_1"/>
<comment type="similarity">
    <text evidence="3">Belongs to the ferric reductase (FRE) family.</text>
</comment>
<dbReference type="FunCoup" id="K0K8Z4">
    <property type="interactions" value="424"/>
</dbReference>
<evidence type="ECO:0000256" key="9">
    <source>
        <dbReference type="ARBA" id="ARBA00022692"/>
    </source>
</evidence>
<feature type="chain" id="PRO_5003834538" description="ferric-chelate reductase (NADPH)" evidence="21">
    <location>
        <begin position="20"/>
        <end position="710"/>
    </location>
</feature>
<evidence type="ECO:0000256" key="8">
    <source>
        <dbReference type="ARBA" id="ARBA00022630"/>
    </source>
</evidence>
<keyword evidence="12" id="KW-0249">Electron transport</keyword>
<dbReference type="Pfam" id="PF08022">
    <property type="entry name" value="FAD_binding_8"/>
    <property type="match status" value="1"/>
</dbReference>
<dbReference type="InterPro" id="IPR013112">
    <property type="entry name" value="FAD-bd_8"/>
</dbReference>
<comment type="caution">
    <text evidence="23">The sequence shown here is derived from an EMBL/GenBank/DDBJ whole genome shotgun (WGS) entry which is preliminary data.</text>
</comment>
<keyword evidence="18" id="KW-0325">Glycoprotein</keyword>
<dbReference type="PANTHER" id="PTHR32361">
    <property type="entry name" value="FERRIC/CUPRIC REDUCTASE TRANSMEMBRANE COMPONENT"/>
    <property type="match status" value="1"/>
</dbReference>
<evidence type="ECO:0000256" key="10">
    <source>
        <dbReference type="ARBA" id="ARBA00022827"/>
    </source>
</evidence>
<feature type="transmembrane region" description="Helical" evidence="20">
    <location>
        <begin position="165"/>
        <end position="187"/>
    </location>
</feature>
<keyword evidence="5" id="KW-0813">Transport</keyword>
<keyword evidence="21" id="KW-0732">Signal</keyword>
<dbReference type="SFLD" id="SFLDG01168">
    <property type="entry name" value="Ferric_reductase_subgroup_(FRE"/>
    <property type="match status" value="1"/>
</dbReference>
<protein>
    <recommendedName>
        <fullName evidence="4">ferric-chelate reductase (NADPH)</fullName>
        <ecNumber evidence="4">1.16.1.9</ecNumber>
    </recommendedName>
</protein>
<evidence type="ECO:0000313" key="24">
    <source>
        <dbReference type="Proteomes" id="UP000009328"/>
    </source>
</evidence>
<dbReference type="SUPFAM" id="SSF52343">
    <property type="entry name" value="Ferredoxin reductase-like, C-terminal NADP-linked domain"/>
    <property type="match status" value="1"/>
</dbReference>
<feature type="transmembrane region" description="Helical" evidence="20">
    <location>
        <begin position="279"/>
        <end position="299"/>
    </location>
</feature>
<keyword evidence="7" id="KW-0349">Heme</keyword>
<comment type="subcellular location">
    <subcellularLocation>
        <location evidence="2">Cell membrane</location>
        <topology evidence="2">Multi-pass membrane protein</topology>
    </subcellularLocation>
</comment>
<evidence type="ECO:0000256" key="2">
    <source>
        <dbReference type="ARBA" id="ARBA00004651"/>
    </source>
</evidence>
<gene>
    <name evidence="23" type="ORF">BN7_864</name>
</gene>
<evidence type="ECO:0000256" key="21">
    <source>
        <dbReference type="SAM" id="SignalP"/>
    </source>
</evidence>
<keyword evidence="8" id="KW-0285">Flavoprotein</keyword>
<dbReference type="Gene3D" id="3.40.50.80">
    <property type="entry name" value="Nucleotide-binding domain of ferredoxin-NADP reductase (FNR) module"/>
    <property type="match status" value="1"/>
</dbReference>
<evidence type="ECO:0000256" key="20">
    <source>
        <dbReference type="SAM" id="Phobius"/>
    </source>
</evidence>
<evidence type="ECO:0000313" key="23">
    <source>
        <dbReference type="EMBL" id="CCH41325.1"/>
    </source>
</evidence>
<dbReference type="InterPro" id="IPR039261">
    <property type="entry name" value="FNR_nucleotide-bd"/>
</dbReference>
<name>K0K8Z4_WICCF</name>
<keyword evidence="16" id="KW-0406">Ion transport</keyword>
<dbReference type="Pfam" id="PF08030">
    <property type="entry name" value="NAD_binding_6"/>
    <property type="match status" value="1"/>
</dbReference>
<proteinExistence type="inferred from homology"/>
<evidence type="ECO:0000256" key="12">
    <source>
        <dbReference type="ARBA" id="ARBA00022982"/>
    </source>
</evidence>
<evidence type="ECO:0000256" key="6">
    <source>
        <dbReference type="ARBA" id="ARBA00022475"/>
    </source>
</evidence>
<keyword evidence="17 20" id="KW-0472">Membrane</keyword>
<dbReference type="GO" id="GO:0006879">
    <property type="term" value="P:intracellular iron ion homeostasis"/>
    <property type="evidence" value="ECO:0007669"/>
    <property type="project" value="TreeGrafter"/>
</dbReference>